<keyword evidence="2" id="KW-0732">Signal</keyword>
<dbReference type="Gramene" id="EES09493">
    <property type="protein sequence ID" value="EES09493"/>
    <property type="gene ID" value="SORBI_3005G078000"/>
</dbReference>
<accession>C5Y764</accession>
<evidence type="ECO:0000313" key="3">
    <source>
        <dbReference type="EMBL" id="EES09493.2"/>
    </source>
</evidence>
<evidence type="ECO:0000256" key="2">
    <source>
        <dbReference type="SAM" id="SignalP"/>
    </source>
</evidence>
<reference evidence="4" key="2">
    <citation type="journal article" date="2018" name="Plant J.">
        <title>The Sorghum bicolor reference genome: improved assembly, gene annotations, a transcriptome atlas, and signatures of genome organization.</title>
        <authorList>
            <person name="McCormick R.F."/>
            <person name="Truong S.K."/>
            <person name="Sreedasyam A."/>
            <person name="Jenkins J."/>
            <person name="Shu S."/>
            <person name="Sims D."/>
            <person name="Kennedy M."/>
            <person name="Amirebrahimi M."/>
            <person name="Weers B.D."/>
            <person name="McKinley B."/>
            <person name="Mattison A."/>
            <person name="Morishige D.T."/>
            <person name="Grimwood J."/>
            <person name="Schmutz J."/>
            <person name="Mullet J.E."/>
        </authorList>
    </citation>
    <scope>NUCLEOTIDE SEQUENCE [LARGE SCALE GENOMIC DNA]</scope>
    <source>
        <strain evidence="4">cv. BTx623</strain>
    </source>
</reference>
<dbReference type="InParanoid" id="C5Y764"/>
<dbReference type="AlphaFoldDB" id="C5Y764"/>
<keyword evidence="4" id="KW-1185">Reference proteome</keyword>
<dbReference type="HOGENOM" id="CLU_036670_0_0_1"/>
<sequence>MFMVLLLHPTVASQAGEVSWGELWERASDGADVLGVDEGQVGSCTKTRRPYNSAFFFSMRGQVGSRMKTRRPDSSAQIGRPGASSTESQFNKRPKLRHAANLGLGCAGLSAGPEAGGFCSQTHISGVPQTLASLAVAYSTGAAASASPIFCPSLSQTRRRGALSNGVCLCSYLLQLRRHGLLRLAAAASTATSWPSVTTIAWHLAC</sequence>
<gene>
    <name evidence="3" type="ORF">SORBI_3005G078000</name>
</gene>
<name>C5Y764_SORBI</name>
<dbReference type="Proteomes" id="UP000000768">
    <property type="component" value="Chromosome 5"/>
</dbReference>
<feature type="signal peptide" evidence="2">
    <location>
        <begin position="1"/>
        <end position="15"/>
    </location>
</feature>
<feature type="chain" id="PRO_5012361638" description="Secreted protein" evidence="2">
    <location>
        <begin position="16"/>
        <end position="206"/>
    </location>
</feature>
<evidence type="ECO:0000256" key="1">
    <source>
        <dbReference type="SAM" id="MobiDB-lite"/>
    </source>
</evidence>
<evidence type="ECO:0008006" key="5">
    <source>
        <dbReference type="Google" id="ProtNLM"/>
    </source>
</evidence>
<dbReference type="EMBL" id="CM000764">
    <property type="protein sequence ID" value="EES09493.2"/>
    <property type="molecule type" value="Genomic_DNA"/>
</dbReference>
<proteinExistence type="predicted"/>
<protein>
    <recommendedName>
        <fullName evidence="5">Secreted protein</fullName>
    </recommendedName>
</protein>
<reference evidence="3 4" key="1">
    <citation type="journal article" date="2009" name="Nature">
        <title>The Sorghum bicolor genome and the diversification of grasses.</title>
        <authorList>
            <person name="Paterson A.H."/>
            <person name="Bowers J.E."/>
            <person name="Bruggmann R."/>
            <person name="Dubchak I."/>
            <person name="Grimwood J."/>
            <person name="Gundlach H."/>
            <person name="Haberer G."/>
            <person name="Hellsten U."/>
            <person name="Mitros T."/>
            <person name="Poliakov A."/>
            <person name="Schmutz J."/>
            <person name="Spannagl M."/>
            <person name="Tang H."/>
            <person name="Wang X."/>
            <person name="Wicker T."/>
            <person name="Bharti A.K."/>
            <person name="Chapman J."/>
            <person name="Feltus F.A."/>
            <person name="Gowik U."/>
            <person name="Grigoriev I.V."/>
            <person name="Lyons E."/>
            <person name="Maher C.A."/>
            <person name="Martis M."/>
            <person name="Narechania A."/>
            <person name="Otillar R.P."/>
            <person name="Penning B.W."/>
            <person name="Salamov A.A."/>
            <person name="Wang Y."/>
            <person name="Zhang L."/>
            <person name="Carpita N.C."/>
            <person name="Freeling M."/>
            <person name="Gingle A.R."/>
            <person name="Hash C.T."/>
            <person name="Keller B."/>
            <person name="Klein P."/>
            <person name="Kresovich S."/>
            <person name="McCann M.C."/>
            <person name="Ming R."/>
            <person name="Peterson D.G."/>
            <person name="Mehboob-ur-Rahman"/>
            <person name="Ware D."/>
            <person name="Westhoff P."/>
            <person name="Mayer K.F."/>
            <person name="Messing J."/>
            <person name="Rokhsar D.S."/>
        </authorList>
    </citation>
    <scope>NUCLEOTIDE SEQUENCE [LARGE SCALE GENOMIC DNA]</scope>
    <source>
        <strain evidence="4">cv. BTx623</strain>
    </source>
</reference>
<evidence type="ECO:0000313" key="4">
    <source>
        <dbReference type="Proteomes" id="UP000000768"/>
    </source>
</evidence>
<feature type="region of interest" description="Disordered" evidence="1">
    <location>
        <begin position="64"/>
        <end position="93"/>
    </location>
</feature>
<organism evidence="3 4">
    <name type="scientific">Sorghum bicolor</name>
    <name type="common">Sorghum</name>
    <name type="synonym">Sorghum vulgare</name>
    <dbReference type="NCBI Taxonomy" id="4558"/>
    <lineage>
        <taxon>Eukaryota</taxon>
        <taxon>Viridiplantae</taxon>
        <taxon>Streptophyta</taxon>
        <taxon>Embryophyta</taxon>
        <taxon>Tracheophyta</taxon>
        <taxon>Spermatophyta</taxon>
        <taxon>Magnoliopsida</taxon>
        <taxon>Liliopsida</taxon>
        <taxon>Poales</taxon>
        <taxon>Poaceae</taxon>
        <taxon>PACMAD clade</taxon>
        <taxon>Panicoideae</taxon>
        <taxon>Andropogonodae</taxon>
        <taxon>Andropogoneae</taxon>
        <taxon>Sorghinae</taxon>
        <taxon>Sorghum</taxon>
    </lineage>
</organism>